<evidence type="ECO:0000313" key="2">
    <source>
        <dbReference type="EMBL" id="MFC4691542.1"/>
    </source>
</evidence>
<dbReference type="EMBL" id="JBHSHB010000037">
    <property type="protein sequence ID" value="MFC4691542.1"/>
    <property type="molecule type" value="Genomic_DNA"/>
</dbReference>
<reference evidence="3" key="1">
    <citation type="journal article" date="2019" name="Int. J. Syst. Evol. Microbiol.">
        <title>The Global Catalogue of Microorganisms (GCM) 10K type strain sequencing project: providing services to taxonomists for standard genome sequencing and annotation.</title>
        <authorList>
            <consortium name="The Broad Institute Genomics Platform"/>
            <consortium name="The Broad Institute Genome Sequencing Center for Infectious Disease"/>
            <person name="Wu L."/>
            <person name="Ma J."/>
        </authorList>
    </citation>
    <scope>NUCLEOTIDE SEQUENCE [LARGE SCALE GENOMIC DNA]</scope>
    <source>
        <strain evidence="3">CGMCC 4.7427</strain>
    </source>
</reference>
<dbReference type="RefSeq" id="WP_380035609.1">
    <property type="nucleotide sequence ID" value="NZ_JBHSHB010000037.1"/>
</dbReference>
<organism evidence="2 3">
    <name type="scientific">Dokdonia genika</name>
    <dbReference type="NCBI Taxonomy" id="308113"/>
    <lineage>
        <taxon>Bacteria</taxon>
        <taxon>Pseudomonadati</taxon>
        <taxon>Bacteroidota</taxon>
        <taxon>Flavobacteriia</taxon>
        <taxon>Flavobacteriales</taxon>
        <taxon>Flavobacteriaceae</taxon>
        <taxon>Dokdonia</taxon>
    </lineage>
</organism>
<keyword evidence="1" id="KW-0732">Signal</keyword>
<keyword evidence="3" id="KW-1185">Reference proteome</keyword>
<name>A0ABV9LCF2_9FLAO</name>
<comment type="caution">
    <text evidence="2">The sequence shown here is derived from an EMBL/GenBank/DDBJ whole genome shotgun (WGS) entry which is preliminary data.</text>
</comment>
<sequence>MKKLLPIIFLFFSLNFWAQESWKPNPEVQKKTFDKALNLLEKLDNKETMRHFYYAYKMGIDTELGKLALTKFDSILAIEKTKLLKGIQGTWILKEVGSNWGFDKINSDSEEKKLVINQDSISFYENGKLIKKEEIKFTETTYFGVPSYTTFDYSDGQIWNYELKDRKHNENGNVLHLKNEGYFRENGIRTEISCGNTEMYYERIK</sequence>
<feature type="chain" id="PRO_5046085231" evidence="1">
    <location>
        <begin position="19"/>
        <end position="205"/>
    </location>
</feature>
<feature type="signal peptide" evidence="1">
    <location>
        <begin position="1"/>
        <end position="18"/>
    </location>
</feature>
<gene>
    <name evidence="2" type="ORF">ACFO5T_13975</name>
</gene>
<accession>A0ABV9LCF2</accession>
<evidence type="ECO:0000313" key="3">
    <source>
        <dbReference type="Proteomes" id="UP001595878"/>
    </source>
</evidence>
<evidence type="ECO:0000256" key="1">
    <source>
        <dbReference type="SAM" id="SignalP"/>
    </source>
</evidence>
<proteinExistence type="predicted"/>
<protein>
    <submittedName>
        <fullName evidence="2">Uncharacterized protein</fullName>
    </submittedName>
</protein>
<dbReference type="Proteomes" id="UP001595878">
    <property type="component" value="Unassembled WGS sequence"/>
</dbReference>